<dbReference type="Proteomes" id="UP001519287">
    <property type="component" value="Unassembled WGS sequence"/>
</dbReference>
<proteinExistence type="predicted"/>
<name>A0ABS4ITI7_9BACL</name>
<accession>A0ABS4ITI7</accession>
<evidence type="ECO:0000313" key="2">
    <source>
        <dbReference type="Proteomes" id="UP001519287"/>
    </source>
</evidence>
<keyword evidence="2" id="KW-1185">Reference proteome</keyword>
<dbReference type="RefSeq" id="WP_209971625.1">
    <property type="nucleotide sequence ID" value="NZ_JAGGLB010000006.1"/>
</dbReference>
<evidence type="ECO:0000313" key="1">
    <source>
        <dbReference type="EMBL" id="MBP1990885.1"/>
    </source>
</evidence>
<sequence>MIEARVEVQSVPDRCEGQAVRFPSSAAASGTKRVAGTGVEEPAELEGLCFGDF</sequence>
<comment type="caution">
    <text evidence="1">The sequence shown here is derived from an EMBL/GenBank/DDBJ whole genome shotgun (WGS) entry which is preliminary data.</text>
</comment>
<protein>
    <submittedName>
        <fullName evidence="1">Uncharacterized protein</fullName>
    </submittedName>
</protein>
<reference evidence="1 2" key="1">
    <citation type="submission" date="2021-03" db="EMBL/GenBank/DDBJ databases">
        <title>Genomic Encyclopedia of Type Strains, Phase IV (KMG-IV): sequencing the most valuable type-strain genomes for metagenomic binning, comparative biology and taxonomic classification.</title>
        <authorList>
            <person name="Goeker M."/>
        </authorList>
    </citation>
    <scope>NUCLEOTIDE SEQUENCE [LARGE SCALE GENOMIC DNA]</scope>
    <source>
        <strain evidence="1 2">DSM 26048</strain>
    </source>
</reference>
<organism evidence="1 2">
    <name type="scientific">Paenibacillus eucommiae</name>
    <dbReference type="NCBI Taxonomy" id="1355755"/>
    <lineage>
        <taxon>Bacteria</taxon>
        <taxon>Bacillati</taxon>
        <taxon>Bacillota</taxon>
        <taxon>Bacilli</taxon>
        <taxon>Bacillales</taxon>
        <taxon>Paenibacillaceae</taxon>
        <taxon>Paenibacillus</taxon>
    </lineage>
</organism>
<dbReference type="EMBL" id="JAGGLB010000006">
    <property type="protein sequence ID" value="MBP1990885.1"/>
    <property type="molecule type" value="Genomic_DNA"/>
</dbReference>
<gene>
    <name evidence="1" type="ORF">J2Z66_002491</name>
</gene>